<feature type="transmembrane region" description="Helical" evidence="7">
    <location>
        <begin position="88"/>
        <end position="106"/>
    </location>
</feature>
<organism evidence="8 9">
    <name type="scientific">Paenimyroides tangerinum</name>
    <dbReference type="NCBI Taxonomy" id="2488728"/>
    <lineage>
        <taxon>Bacteria</taxon>
        <taxon>Pseudomonadati</taxon>
        <taxon>Bacteroidota</taxon>
        <taxon>Flavobacteriia</taxon>
        <taxon>Flavobacteriales</taxon>
        <taxon>Flavobacteriaceae</taxon>
        <taxon>Paenimyroides</taxon>
    </lineage>
</organism>
<dbReference type="Gene3D" id="1.20.1740.10">
    <property type="entry name" value="Amino acid/polyamine transporter I"/>
    <property type="match status" value="1"/>
</dbReference>
<feature type="transmembrane region" description="Helical" evidence="7">
    <location>
        <begin position="118"/>
        <end position="134"/>
    </location>
</feature>
<feature type="transmembrane region" description="Helical" evidence="7">
    <location>
        <begin position="289"/>
        <end position="310"/>
    </location>
</feature>
<evidence type="ECO:0000256" key="7">
    <source>
        <dbReference type="SAM" id="Phobius"/>
    </source>
</evidence>
<feature type="transmembrane region" description="Helical" evidence="7">
    <location>
        <begin position="365"/>
        <end position="390"/>
    </location>
</feature>
<dbReference type="OrthoDB" id="9806937at2"/>
<dbReference type="Proteomes" id="UP000275719">
    <property type="component" value="Unassembled WGS sequence"/>
</dbReference>
<keyword evidence="9" id="KW-1185">Reference proteome</keyword>
<name>A0A3P3WDY5_9FLAO</name>
<reference evidence="8 9" key="1">
    <citation type="submission" date="2018-11" db="EMBL/GenBank/DDBJ databases">
        <title>Flavobacterium sp. nov., YIM 102701-2 draft genome.</title>
        <authorList>
            <person name="Li G."/>
            <person name="Jiang Y."/>
        </authorList>
    </citation>
    <scope>NUCLEOTIDE SEQUENCE [LARGE SCALE GENOMIC DNA]</scope>
    <source>
        <strain evidence="8 9">YIM 102701-2</strain>
    </source>
</reference>
<feature type="transmembrane region" description="Helical" evidence="7">
    <location>
        <begin position="29"/>
        <end position="48"/>
    </location>
</feature>
<evidence type="ECO:0000256" key="6">
    <source>
        <dbReference type="ARBA" id="ARBA00023136"/>
    </source>
</evidence>
<evidence type="ECO:0000313" key="9">
    <source>
        <dbReference type="Proteomes" id="UP000275719"/>
    </source>
</evidence>
<feature type="transmembrane region" description="Helical" evidence="7">
    <location>
        <begin position="338"/>
        <end position="359"/>
    </location>
</feature>
<keyword evidence="4 7" id="KW-0812">Transmembrane</keyword>
<dbReference type="EMBL" id="RQVQ01000001">
    <property type="protein sequence ID" value="RRJ93352.1"/>
    <property type="molecule type" value="Genomic_DNA"/>
</dbReference>
<evidence type="ECO:0000256" key="2">
    <source>
        <dbReference type="ARBA" id="ARBA00022448"/>
    </source>
</evidence>
<evidence type="ECO:0000256" key="3">
    <source>
        <dbReference type="ARBA" id="ARBA00022475"/>
    </source>
</evidence>
<keyword evidence="3" id="KW-1003">Cell membrane</keyword>
<feature type="transmembrane region" description="Helical" evidence="7">
    <location>
        <begin position="146"/>
        <end position="168"/>
    </location>
</feature>
<protein>
    <submittedName>
        <fullName evidence="8">Amino acid permease</fullName>
    </submittedName>
</protein>
<accession>A0A3P3WDY5</accession>
<feature type="transmembrane region" description="Helical" evidence="7">
    <location>
        <begin position="204"/>
        <end position="228"/>
    </location>
</feature>
<evidence type="ECO:0000256" key="5">
    <source>
        <dbReference type="ARBA" id="ARBA00022989"/>
    </source>
</evidence>
<feature type="transmembrane region" description="Helical" evidence="7">
    <location>
        <begin position="444"/>
        <end position="464"/>
    </location>
</feature>
<proteinExistence type="predicted"/>
<gene>
    <name evidence="8" type="ORF">EG240_00835</name>
</gene>
<feature type="transmembrane region" description="Helical" evidence="7">
    <location>
        <begin position="411"/>
        <end position="432"/>
    </location>
</feature>
<sequence length="474" mass="52124">MTVMQLILMTTAAVMSLRGVPLMSQVELTMFVYMAFAAVFFLIPAALVSAELGTTFADQGGGVYTWVKEAYNKRVGFVAVFMQWIQNIVWYPITITFGSAAIFYIIGMPELASNGKYIGGATIIIYWISTWISLKAPTKIPKLSSVGFIWGTMVPLVILIGLAIYWMIDKNPIAYDAIPAAQTEIAQTINGITTPRFIPHLTSIGSIVFLSTIILLFSGIEALAVHANELDKPKTQYPKAIFIASFLCFVVLGVGAYAVSVILPYDKIELDSGVMDAFQMGFARYDLSWLTNVMAVLVVIGCAASVIAWISGPSKSLLYTAKDNELPKFMAVVDKNGVQINIILLQGVIVTILCSLYFFMENVNVAFFLLSSLNATLYLVMYVLMYLAGIRLRKTQPDLPRPFKVPGGKNGMMLFGGVGFVAVVFALILCFIPPSELPISSPTFYTVFLIVGTLVFLLIPILISKYMKRYDVKK</sequence>
<comment type="subcellular location">
    <subcellularLocation>
        <location evidence="1">Cell membrane</location>
        <topology evidence="1">Multi-pass membrane protein</topology>
    </subcellularLocation>
</comment>
<evidence type="ECO:0000256" key="1">
    <source>
        <dbReference type="ARBA" id="ARBA00004651"/>
    </source>
</evidence>
<keyword evidence="5 7" id="KW-1133">Transmembrane helix</keyword>
<dbReference type="InterPro" id="IPR050367">
    <property type="entry name" value="APC_superfamily"/>
</dbReference>
<dbReference type="InterPro" id="IPR002293">
    <property type="entry name" value="AA/rel_permease1"/>
</dbReference>
<dbReference type="Pfam" id="PF13520">
    <property type="entry name" value="AA_permease_2"/>
    <property type="match status" value="1"/>
</dbReference>
<dbReference type="PIRSF" id="PIRSF006060">
    <property type="entry name" value="AA_transporter"/>
    <property type="match status" value="1"/>
</dbReference>
<dbReference type="AlphaFoldDB" id="A0A3P3WDY5"/>
<feature type="transmembrane region" description="Helical" evidence="7">
    <location>
        <begin position="240"/>
        <end position="265"/>
    </location>
</feature>
<comment type="caution">
    <text evidence="8">The sequence shown here is derived from an EMBL/GenBank/DDBJ whole genome shotgun (WGS) entry which is preliminary data.</text>
</comment>
<dbReference type="GO" id="GO:0022857">
    <property type="term" value="F:transmembrane transporter activity"/>
    <property type="evidence" value="ECO:0007669"/>
    <property type="project" value="InterPro"/>
</dbReference>
<keyword evidence="2" id="KW-0813">Transport</keyword>
<keyword evidence="6 7" id="KW-0472">Membrane</keyword>
<dbReference type="PANTHER" id="PTHR42770:SF15">
    <property type="entry name" value="GLUTAMATE_GAMMA-AMINOBUTYRATE ANTIPORTER-RELATED"/>
    <property type="match status" value="1"/>
</dbReference>
<dbReference type="GO" id="GO:0005886">
    <property type="term" value="C:plasma membrane"/>
    <property type="evidence" value="ECO:0007669"/>
    <property type="project" value="UniProtKB-SubCell"/>
</dbReference>
<dbReference type="PANTHER" id="PTHR42770">
    <property type="entry name" value="AMINO ACID TRANSPORTER-RELATED"/>
    <property type="match status" value="1"/>
</dbReference>
<evidence type="ECO:0000313" key="8">
    <source>
        <dbReference type="EMBL" id="RRJ93352.1"/>
    </source>
</evidence>
<evidence type="ECO:0000256" key="4">
    <source>
        <dbReference type="ARBA" id="ARBA00022692"/>
    </source>
</evidence>